<keyword evidence="10" id="KW-0067">ATP-binding</keyword>
<evidence type="ECO:0000256" key="9">
    <source>
        <dbReference type="ARBA" id="ARBA00022777"/>
    </source>
</evidence>
<evidence type="ECO:0000256" key="12">
    <source>
        <dbReference type="ARBA" id="ARBA00023012"/>
    </source>
</evidence>
<feature type="transmembrane region" description="Helical" evidence="14">
    <location>
        <begin position="135"/>
        <end position="158"/>
    </location>
</feature>
<sequence length="438" mass="49524">MIKTLFQSALKQEVGYSFKENDILRAALDKELSKTYQSAVNALQTITVSTSNGTVPFRISNSNYQTIHTTGAPGFDNELIKRLDNSTQGYEVVPLDGQYFIRVASTIVSDGETFYLETYRDITSVFKSRENQYQIFYSLILGMIGLSFVLILFVAYWLTKPIKTLARATTSIAEGDFKLPTFRESNDEIGLLSKAFSHMSRSLEHMVAELEDAARRQENFMASFAHELKTPMTSIIGYADILRSRNVEQEQMILYANHIFQEGRRLEALSLKLMDLIVLKKQQFKMKMVPASHLFESVQSVISPILKREGIELVMEVDEANLLIEPDLMKTVCLNLLDNARKSIETKGCIRFLGKMENGGYNIIITDNGKGMEPEELSRITEAFYRVDQSRSRAEGGAGLGLTICSQIIEIHHADMDFESAPDHGTSVYIRFKEVYGK</sequence>
<keyword evidence="18" id="KW-1185">Reference proteome</keyword>
<dbReference type="EMBL" id="JBHILM010000019">
    <property type="protein sequence ID" value="MFB5682681.1"/>
    <property type="molecule type" value="Genomic_DNA"/>
</dbReference>
<gene>
    <name evidence="17" type="ORF">ACE3NQ_17325</name>
</gene>
<dbReference type="SUPFAM" id="SSF47384">
    <property type="entry name" value="Homodimeric domain of signal transducing histidine kinase"/>
    <property type="match status" value="1"/>
</dbReference>
<dbReference type="Proteomes" id="UP001580407">
    <property type="component" value="Unassembled WGS sequence"/>
</dbReference>
<accession>A0ABV5BAF6</accession>
<dbReference type="Pfam" id="PF02518">
    <property type="entry name" value="HATPase_c"/>
    <property type="match status" value="1"/>
</dbReference>
<evidence type="ECO:0000256" key="1">
    <source>
        <dbReference type="ARBA" id="ARBA00000085"/>
    </source>
</evidence>
<dbReference type="InterPro" id="IPR003660">
    <property type="entry name" value="HAMP_dom"/>
</dbReference>
<keyword evidence="13 14" id="KW-0472">Membrane</keyword>
<keyword evidence="6" id="KW-0808">Transferase</keyword>
<dbReference type="GO" id="GO:0016301">
    <property type="term" value="F:kinase activity"/>
    <property type="evidence" value="ECO:0007669"/>
    <property type="project" value="UniProtKB-KW"/>
</dbReference>
<dbReference type="InterPro" id="IPR003594">
    <property type="entry name" value="HATPase_dom"/>
</dbReference>
<dbReference type="CDD" id="cd06225">
    <property type="entry name" value="HAMP"/>
    <property type="match status" value="1"/>
</dbReference>
<dbReference type="CDD" id="cd00082">
    <property type="entry name" value="HisKA"/>
    <property type="match status" value="1"/>
</dbReference>
<dbReference type="SUPFAM" id="SSF55874">
    <property type="entry name" value="ATPase domain of HSP90 chaperone/DNA topoisomerase II/histidine kinase"/>
    <property type="match status" value="1"/>
</dbReference>
<keyword evidence="4" id="KW-1003">Cell membrane</keyword>
<dbReference type="InterPro" id="IPR036097">
    <property type="entry name" value="HisK_dim/P_sf"/>
</dbReference>
<organism evidence="17 18">
    <name type="scientific">Paenibacillus terreus</name>
    <dbReference type="NCBI Taxonomy" id="1387834"/>
    <lineage>
        <taxon>Bacteria</taxon>
        <taxon>Bacillati</taxon>
        <taxon>Bacillota</taxon>
        <taxon>Bacilli</taxon>
        <taxon>Bacillales</taxon>
        <taxon>Paenibacillaceae</taxon>
        <taxon>Paenibacillus</taxon>
    </lineage>
</organism>
<name>A0ABV5BAF6_9BACL</name>
<dbReference type="Pfam" id="PF00512">
    <property type="entry name" value="HisKA"/>
    <property type="match status" value="1"/>
</dbReference>
<comment type="caution">
    <text evidence="17">The sequence shown here is derived from an EMBL/GenBank/DDBJ whole genome shotgun (WGS) entry which is preliminary data.</text>
</comment>
<keyword evidence="5" id="KW-0597">Phosphoprotein</keyword>
<dbReference type="SMART" id="SM00304">
    <property type="entry name" value="HAMP"/>
    <property type="match status" value="1"/>
</dbReference>
<dbReference type="InterPro" id="IPR004358">
    <property type="entry name" value="Sig_transdc_His_kin-like_C"/>
</dbReference>
<dbReference type="InterPro" id="IPR005467">
    <property type="entry name" value="His_kinase_dom"/>
</dbReference>
<dbReference type="Pfam" id="PF00672">
    <property type="entry name" value="HAMP"/>
    <property type="match status" value="1"/>
</dbReference>
<evidence type="ECO:0000256" key="5">
    <source>
        <dbReference type="ARBA" id="ARBA00022553"/>
    </source>
</evidence>
<dbReference type="PROSITE" id="PS50109">
    <property type="entry name" value="HIS_KIN"/>
    <property type="match status" value="1"/>
</dbReference>
<evidence type="ECO:0000256" key="8">
    <source>
        <dbReference type="ARBA" id="ARBA00022741"/>
    </source>
</evidence>
<dbReference type="Gene3D" id="3.30.565.10">
    <property type="entry name" value="Histidine kinase-like ATPase, C-terminal domain"/>
    <property type="match status" value="1"/>
</dbReference>
<evidence type="ECO:0000256" key="7">
    <source>
        <dbReference type="ARBA" id="ARBA00022692"/>
    </source>
</evidence>
<keyword evidence="9 17" id="KW-0418">Kinase</keyword>
<evidence type="ECO:0000259" key="16">
    <source>
        <dbReference type="PROSITE" id="PS50885"/>
    </source>
</evidence>
<evidence type="ECO:0000313" key="17">
    <source>
        <dbReference type="EMBL" id="MFB5682681.1"/>
    </source>
</evidence>
<evidence type="ECO:0000256" key="13">
    <source>
        <dbReference type="ARBA" id="ARBA00023136"/>
    </source>
</evidence>
<evidence type="ECO:0000256" key="2">
    <source>
        <dbReference type="ARBA" id="ARBA00004651"/>
    </source>
</evidence>
<dbReference type="RefSeq" id="WP_375526428.1">
    <property type="nucleotide sequence ID" value="NZ_JBHILM010000019.1"/>
</dbReference>
<keyword evidence="8" id="KW-0547">Nucleotide-binding</keyword>
<evidence type="ECO:0000256" key="10">
    <source>
        <dbReference type="ARBA" id="ARBA00022840"/>
    </source>
</evidence>
<feature type="domain" description="HAMP" evidence="16">
    <location>
        <begin position="156"/>
        <end position="208"/>
    </location>
</feature>
<evidence type="ECO:0000256" key="6">
    <source>
        <dbReference type="ARBA" id="ARBA00022679"/>
    </source>
</evidence>
<dbReference type="SUPFAM" id="SSF158472">
    <property type="entry name" value="HAMP domain-like"/>
    <property type="match status" value="1"/>
</dbReference>
<keyword evidence="12" id="KW-0902">Two-component regulatory system</keyword>
<dbReference type="PANTHER" id="PTHR45528:SF1">
    <property type="entry name" value="SENSOR HISTIDINE KINASE CPXA"/>
    <property type="match status" value="1"/>
</dbReference>
<reference evidence="17 18" key="1">
    <citation type="submission" date="2024-09" db="EMBL/GenBank/DDBJ databases">
        <authorList>
            <person name="Ruan L."/>
        </authorList>
    </citation>
    <scope>NUCLEOTIDE SEQUENCE [LARGE SCALE GENOMIC DNA]</scope>
    <source>
        <strain evidence="17 18">D33</strain>
    </source>
</reference>
<comment type="subcellular location">
    <subcellularLocation>
        <location evidence="2">Cell membrane</location>
        <topology evidence="2">Multi-pass membrane protein</topology>
    </subcellularLocation>
</comment>
<proteinExistence type="predicted"/>
<dbReference type="InterPro" id="IPR003661">
    <property type="entry name" value="HisK_dim/P_dom"/>
</dbReference>
<dbReference type="CDD" id="cd00075">
    <property type="entry name" value="HATPase"/>
    <property type="match status" value="1"/>
</dbReference>
<evidence type="ECO:0000256" key="14">
    <source>
        <dbReference type="SAM" id="Phobius"/>
    </source>
</evidence>
<dbReference type="InterPro" id="IPR036890">
    <property type="entry name" value="HATPase_C_sf"/>
</dbReference>
<evidence type="ECO:0000313" key="18">
    <source>
        <dbReference type="Proteomes" id="UP001580407"/>
    </source>
</evidence>
<dbReference type="SMART" id="SM00388">
    <property type="entry name" value="HisKA"/>
    <property type="match status" value="1"/>
</dbReference>
<dbReference type="Gene3D" id="1.10.287.130">
    <property type="match status" value="1"/>
</dbReference>
<feature type="domain" description="Histidine kinase" evidence="15">
    <location>
        <begin position="223"/>
        <end position="436"/>
    </location>
</feature>
<dbReference type="Gene3D" id="6.10.340.10">
    <property type="match status" value="1"/>
</dbReference>
<comment type="catalytic activity">
    <reaction evidence="1">
        <text>ATP + protein L-histidine = ADP + protein N-phospho-L-histidine.</text>
        <dbReference type="EC" id="2.7.13.3"/>
    </reaction>
</comment>
<keyword evidence="11 14" id="KW-1133">Transmembrane helix</keyword>
<evidence type="ECO:0000256" key="3">
    <source>
        <dbReference type="ARBA" id="ARBA00012438"/>
    </source>
</evidence>
<evidence type="ECO:0000259" key="15">
    <source>
        <dbReference type="PROSITE" id="PS50109"/>
    </source>
</evidence>
<dbReference type="InterPro" id="IPR050398">
    <property type="entry name" value="HssS/ArlS-like"/>
</dbReference>
<dbReference type="SMART" id="SM00387">
    <property type="entry name" value="HATPase_c"/>
    <property type="match status" value="1"/>
</dbReference>
<evidence type="ECO:0000256" key="4">
    <source>
        <dbReference type="ARBA" id="ARBA00022475"/>
    </source>
</evidence>
<protein>
    <recommendedName>
        <fullName evidence="3">histidine kinase</fullName>
        <ecNumber evidence="3">2.7.13.3</ecNumber>
    </recommendedName>
</protein>
<dbReference type="EC" id="2.7.13.3" evidence="3"/>
<dbReference type="PRINTS" id="PR00344">
    <property type="entry name" value="BCTRLSENSOR"/>
</dbReference>
<dbReference type="PANTHER" id="PTHR45528">
    <property type="entry name" value="SENSOR HISTIDINE KINASE CPXA"/>
    <property type="match status" value="1"/>
</dbReference>
<evidence type="ECO:0000256" key="11">
    <source>
        <dbReference type="ARBA" id="ARBA00022989"/>
    </source>
</evidence>
<keyword evidence="7 14" id="KW-0812">Transmembrane</keyword>
<dbReference type="PROSITE" id="PS50885">
    <property type="entry name" value="HAMP"/>
    <property type="match status" value="1"/>
</dbReference>